<dbReference type="Gramene" id="TVU36173">
    <property type="protein sequence ID" value="TVU36173"/>
    <property type="gene ID" value="EJB05_18092"/>
</dbReference>
<dbReference type="EMBL" id="RWGY01000009">
    <property type="protein sequence ID" value="TVU36173.1"/>
    <property type="molecule type" value="Genomic_DNA"/>
</dbReference>
<name>A0A5J9VJ33_9POAL</name>
<protein>
    <submittedName>
        <fullName evidence="1">Uncharacterized protein</fullName>
    </submittedName>
</protein>
<dbReference type="AlphaFoldDB" id="A0A5J9VJ33"/>
<keyword evidence="2" id="KW-1185">Reference proteome</keyword>
<gene>
    <name evidence="1" type="ORF">EJB05_18092</name>
</gene>
<feature type="non-terminal residue" evidence="1">
    <location>
        <position position="1"/>
    </location>
</feature>
<proteinExistence type="predicted"/>
<dbReference type="Proteomes" id="UP000324897">
    <property type="component" value="Unassembled WGS sequence"/>
</dbReference>
<evidence type="ECO:0000313" key="2">
    <source>
        <dbReference type="Proteomes" id="UP000324897"/>
    </source>
</evidence>
<sequence length="211" mass="22230">MSHVCDVVAYVAKSAEVALLMTCLHLLVVESCTGKEAVEMPKMLAGTFREGLLDGDVLVNSEVMVESTQQVAVTIDSNMEVGVESYSEEELLVMMVEVVTCVEVVDTGKLLVGIHCCLEMVNNGVVAAECCSSMVVVKMFGAVLEISSLVGVEGSCKILVEMDSCLEALTDGKVAAKGSSFGEVMGTDKLEVKTGWKVVVNTDKATAGTCS</sequence>
<accession>A0A5J9VJ33</accession>
<reference evidence="1 2" key="1">
    <citation type="journal article" date="2019" name="Sci. Rep.">
        <title>A high-quality genome of Eragrostis curvula grass provides insights into Poaceae evolution and supports new strategies to enhance forage quality.</title>
        <authorList>
            <person name="Carballo J."/>
            <person name="Santos B.A.C.M."/>
            <person name="Zappacosta D."/>
            <person name="Garbus I."/>
            <person name="Selva J.P."/>
            <person name="Gallo C.A."/>
            <person name="Diaz A."/>
            <person name="Albertini E."/>
            <person name="Caccamo M."/>
            <person name="Echenique V."/>
        </authorList>
    </citation>
    <scope>NUCLEOTIDE SEQUENCE [LARGE SCALE GENOMIC DNA]</scope>
    <source>
        <strain evidence="2">cv. Victoria</strain>
        <tissue evidence="1">Leaf</tissue>
    </source>
</reference>
<evidence type="ECO:0000313" key="1">
    <source>
        <dbReference type="EMBL" id="TVU36173.1"/>
    </source>
</evidence>
<organism evidence="1 2">
    <name type="scientific">Eragrostis curvula</name>
    <name type="common">weeping love grass</name>
    <dbReference type="NCBI Taxonomy" id="38414"/>
    <lineage>
        <taxon>Eukaryota</taxon>
        <taxon>Viridiplantae</taxon>
        <taxon>Streptophyta</taxon>
        <taxon>Embryophyta</taxon>
        <taxon>Tracheophyta</taxon>
        <taxon>Spermatophyta</taxon>
        <taxon>Magnoliopsida</taxon>
        <taxon>Liliopsida</taxon>
        <taxon>Poales</taxon>
        <taxon>Poaceae</taxon>
        <taxon>PACMAD clade</taxon>
        <taxon>Chloridoideae</taxon>
        <taxon>Eragrostideae</taxon>
        <taxon>Eragrostidinae</taxon>
        <taxon>Eragrostis</taxon>
    </lineage>
</organism>
<comment type="caution">
    <text evidence="1">The sequence shown here is derived from an EMBL/GenBank/DDBJ whole genome shotgun (WGS) entry which is preliminary data.</text>
</comment>